<dbReference type="Gene3D" id="6.10.250.2860">
    <property type="match status" value="1"/>
</dbReference>
<dbReference type="SUPFAM" id="SSF52540">
    <property type="entry name" value="P-loop containing nucleoside triphosphate hydrolases"/>
    <property type="match status" value="1"/>
</dbReference>
<evidence type="ECO:0000313" key="11">
    <source>
        <dbReference type="Proteomes" id="UP000005730"/>
    </source>
</evidence>
<feature type="binding site" evidence="7">
    <location>
        <position position="224"/>
    </location>
    <ligand>
        <name>Mg(2+)</name>
        <dbReference type="ChEBI" id="CHEBI:18420"/>
    </ligand>
</feature>
<dbReference type="Gene3D" id="3.40.50.11060">
    <property type="entry name" value="GTPase HflX, N-terminal domain"/>
    <property type="match status" value="1"/>
</dbReference>
<dbReference type="GO" id="GO:0003924">
    <property type="term" value="F:GTPase activity"/>
    <property type="evidence" value="ECO:0007669"/>
    <property type="project" value="UniProtKB-UniRule"/>
</dbReference>
<feature type="binding site" evidence="7">
    <location>
        <position position="203"/>
    </location>
    <ligand>
        <name>Mg(2+)</name>
        <dbReference type="ChEBI" id="CHEBI:18420"/>
    </ligand>
</feature>
<dbReference type="InterPro" id="IPR025121">
    <property type="entry name" value="GTPase_HflX_N"/>
</dbReference>
<accession>H0US49</accession>
<gene>
    <name evidence="5" type="primary">hflX</name>
    <name evidence="10" type="ORF">TheveDRAFT_1009</name>
</gene>
<dbReference type="InterPro" id="IPR027417">
    <property type="entry name" value="P-loop_NTPase"/>
</dbReference>
<keyword evidence="3 7" id="KW-0460">Magnesium</keyword>
<feature type="binding site" evidence="6">
    <location>
        <begin position="339"/>
        <end position="341"/>
    </location>
    <ligand>
        <name>GTP</name>
        <dbReference type="ChEBI" id="CHEBI:37565"/>
    </ligand>
</feature>
<dbReference type="HOGENOM" id="CLU_019597_2_1_0"/>
<dbReference type="InterPro" id="IPR006073">
    <property type="entry name" value="GTP-bd"/>
</dbReference>
<sequence length="357" mass="39740">MREDGAIVVSIDPDDEASMEEMEALLMNLGYTKFRRMVQRRRRPDPSSYIGSGFCLRVAHVAAECGFRLVVVDGQLSPTQRRTLANLLKLEVWDRPYLIMKIFESRAYTAEAKLQVQLAAMKHEIPYLKGLGFQMSRAGGGIGTRGPGETEFERHRRKIARRVRSAEAKLEELRRRRSAQRERRKRLGIKTVALVGYTNSGKTTLLSKLSGDVDVKGADKLFATLDTLTRGVRLDDHRVVMFSDTVGFIRKLPVELVAAFRATLEEVAFADMVAMVIDGASREALDHIGVIDEVLDQIGAGDVRRVVLLNKMDIWDSGDEGFEVLSAVKARGFPVFPVSALTGQGIGDFLAWLSSVI</sequence>
<dbReference type="PROSITE" id="PS51705">
    <property type="entry name" value="G_HFLX"/>
    <property type="match status" value="1"/>
</dbReference>
<dbReference type="STRING" id="926567.TheveDRAFT_1009"/>
<comment type="subcellular location">
    <subcellularLocation>
        <location evidence="5">Cytoplasm</location>
    </subcellularLocation>
    <text evidence="5">May associate with membranes.</text>
</comment>
<organism evidence="10 11">
    <name type="scientific">Thermanaerovibrio velox DSM 12556</name>
    <dbReference type="NCBI Taxonomy" id="926567"/>
    <lineage>
        <taxon>Bacteria</taxon>
        <taxon>Thermotogati</taxon>
        <taxon>Synergistota</taxon>
        <taxon>Synergistia</taxon>
        <taxon>Synergistales</taxon>
        <taxon>Synergistaceae</taxon>
        <taxon>Thermanaerovibrio</taxon>
    </lineage>
</organism>
<evidence type="ECO:0000256" key="8">
    <source>
        <dbReference type="SAM" id="Coils"/>
    </source>
</evidence>
<dbReference type="AlphaFoldDB" id="H0US49"/>
<feature type="binding site" evidence="6">
    <location>
        <begin position="196"/>
        <end position="203"/>
    </location>
    <ligand>
        <name>GTP</name>
        <dbReference type="ChEBI" id="CHEBI:37565"/>
    </ligand>
</feature>
<proteinExistence type="inferred from homology"/>
<comment type="subunit">
    <text evidence="5">Monomer. Associates with the 50S ribosomal subunit.</text>
</comment>
<dbReference type="CDD" id="cd01878">
    <property type="entry name" value="HflX"/>
    <property type="match status" value="1"/>
</dbReference>
<feature type="binding site" evidence="6">
    <location>
        <begin position="222"/>
        <end position="226"/>
    </location>
    <ligand>
        <name>GTP</name>
        <dbReference type="ChEBI" id="CHEBI:37565"/>
    </ligand>
</feature>
<dbReference type="HAMAP" id="MF_00900">
    <property type="entry name" value="GTPase_HflX"/>
    <property type="match status" value="1"/>
</dbReference>
<dbReference type="RefSeq" id="WP_006583632.1">
    <property type="nucleotide sequence ID" value="NZ_CM001377.1"/>
</dbReference>
<evidence type="ECO:0000256" key="2">
    <source>
        <dbReference type="ARBA" id="ARBA00022741"/>
    </source>
</evidence>
<dbReference type="GO" id="GO:0046872">
    <property type="term" value="F:metal ion binding"/>
    <property type="evidence" value="ECO:0007669"/>
    <property type="project" value="UniProtKB-KW"/>
</dbReference>
<evidence type="ECO:0000259" key="9">
    <source>
        <dbReference type="PROSITE" id="PS51705"/>
    </source>
</evidence>
<dbReference type="InterPro" id="IPR030394">
    <property type="entry name" value="G_HFLX_dom"/>
</dbReference>
<keyword evidence="2 5" id="KW-0547">Nucleotide-binding</keyword>
<comment type="cofactor">
    <cofactor evidence="7">
        <name>Mg(2+)</name>
        <dbReference type="ChEBI" id="CHEBI:18420"/>
    </cofactor>
</comment>
<dbReference type="Pfam" id="PF01926">
    <property type="entry name" value="MMR_HSR1"/>
    <property type="match status" value="1"/>
</dbReference>
<name>H0US49_9BACT</name>
<evidence type="ECO:0000256" key="5">
    <source>
        <dbReference type="HAMAP-Rule" id="MF_00900"/>
    </source>
</evidence>
<evidence type="ECO:0000256" key="4">
    <source>
        <dbReference type="ARBA" id="ARBA00023134"/>
    </source>
</evidence>
<dbReference type="GO" id="GO:0005525">
    <property type="term" value="F:GTP binding"/>
    <property type="evidence" value="ECO:0007669"/>
    <property type="project" value="UniProtKB-UniRule"/>
</dbReference>
<dbReference type="Pfam" id="PF13167">
    <property type="entry name" value="GTP-bdg_N"/>
    <property type="match status" value="1"/>
</dbReference>
<keyword evidence="4 5" id="KW-0342">GTP-binding</keyword>
<dbReference type="Proteomes" id="UP000005730">
    <property type="component" value="Chromosome"/>
</dbReference>
<evidence type="ECO:0000256" key="3">
    <source>
        <dbReference type="ARBA" id="ARBA00022842"/>
    </source>
</evidence>
<protein>
    <recommendedName>
        <fullName evidence="5">GTPase HflX</fullName>
    </recommendedName>
    <alternativeName>
        <fullName evidence="5">GTP-binding protein HflX</fullName>
    </alternativeName>
</protein>
<keyword evidence="1 7" id="KW-0479">Metal-binding</keyword>
<feature type="coiled-coil region" evidence="8">
    <location>
        <begin position="156"/>
        <end position="190"/>
    </location>
</feature>
<dbReference type="PIRSF" id="PIRSF006809">
    <property type="entry name" value="GTP-binding_hflX_prd"/>
    <property type="match status" value="1"/>
</dbReference>
<dbReference type="EMBL" id="CM001377">
    <property type="protein sequence ID" value="EHM10138.1"/>
    <property type="molecule type" value="Genomic_DNA"/>
</dbReference>
<dbReference type="eggNOG" id="COG2262">
    <property type="taxonomic scope" value="Bacteria"/>
</dbReference>
<dbReference type="PANTHER" id="PTHR10229:SF0">
    <property type="entry name" value="GTP-BINDING PROTEIN 6-RELATED"/>
    <property type="match status" value="1"/>
</dbReference>
<dbReference type="InterPro" id="IPR016496">
    <property type="entry name" value="GTPase_HflX"/>
</dbReference>
<dbReference type="GO" id="GO:0005737">
    <property type="term" value="C:cytoplasm"/>
    <property type="evidence" value="ECO:0007669"/>
    <property type="project" value="UniProtKB-SubCell"/>
</dbReference>
<dbReference type="OrthoDB" id="9812272at2"/>
<keyword evidence="8" id="KW-0175">Coiled coil</keyword>
<dbReference type="Pfam" id="PF16360">
    <property type="entry name" value="GTP-bdg_M"/>
    <property type="match status" value="1"/>
</dbReference>
<evidence type="ECO:0000313" key="10">
    <source>
        <dbReference type="EMBL" id="EHM10138.1"/>
    </source>
</evidence>
<evidence type="ECO:0000256" key="6">
    <source>
        <dbReference type="PIRSR" id="PIRSR006809-1"/>
    </source>
</evidence>
<dbReference type="InterPro" id="IPR032305">
    <property type="entry name" value="GTP-bd_M"/>
</dbReference>
<dbReference type="Gene3D" id="3.40.50.300">
    <property type="entry name" value="P-loop containing nucleotide triphosphate hydrolases"/>
    <property type="match status" value="1"/>
</dbReference>
<evidence type="ECO:0000256" key="7">
    <source>
        <dbReference type="PIRSR" id="PIRSR006809-2"/>
    </source>
</evidence>
<dbReference type="InterPro" id="IPR042108">
    <property type="entry name" value="GTPase_HflX_N_sf"/>
</dbReference>
<comment type="similarity">
    <text evidence="5">Belongs to the TRAFAC class OBG-HflX-like GTPase superfamily. HflX GTPase family.</text>
</comment>
<feature type="binding site" evidence="6">
    <location>
        <begin position="310"/>
        <end position="313"/>
    </location>
    <ligand>
        <name>GTP</name>
        <dbReference type="ChEBI" id="CHEBI:37565"/>
    </ligand>
</feature>
<keyword evidence="5" id="KW-0963">Cytoplasm</keyword>
<reference evidence="10 11" key="1">
    <citation type="submission" date="2011-10" db="EMBL/GenBank/DDBJ databases">
        <title>The Noncontiguous Finished genome of Thermanaerovibrio velox DSM 12556.</title>
        <authorList>
            <consortium name="US DOE Joint Genome Institute (JGI-PGF)"/>
            <person name="Lucas S."/>
            <person name="Copeland A."/>
            <person name="Lapidus A."/>
            <person name="Glavina del Rio T."/>
            <person name="Dalin E."/>
            <person name="Tice H."/>
            <person name="Bruce D."/>
            <person name="Goodwin L."/>
            <person name="Pitluck S."/>
            <person name="Peters L."/>
            <person name="Mikhailova N."/>
            <person name="Teshima H."/>
            <person name="Kyrpides N."/>
            <person name="Mavromatis K."/>
            <person name="Ivanova N."/>
            <person name="Markowitz V."/>
            <person name="Cheng J.-F."/>
            <person name="Hugenholtz P."/>
            <person name="Woyke T."/>
            <person name="Wu D."/>
            <person name="Spring S."/>
            <person name="Brambilla E.-M."/>
            <person name="Klenk H.-P."/>
            <person name="Eisen J.A."/>
        </authorList>
    </citation>
    <scope>NUCLEOTIDE SEQUENCE [LARGE SCALE GENOMIC DNA]</scope>
    <source>
        <strain evidence="10 11">DSM 12556</strain>
    </source>
</reference>
<keyword evidence="11" id="KW-1185">Reference proteome</keyword>
<dbReference type="GO" id="GO:0043022">
    <property type="term" value="F:ribosome binding"/>
    <property type="evidence" value="ECO:0007669"/>
    <property type="project" value="TreeGrafter"/>
</dbReference>
<feature type="domain" description="Hflx-type G" evidence="9">
    <location>
        <begin position="190"/>
        <end position="357"/>
    </location>
</feature>
<feature type="binding site" evidence="6">
    <location>
        <begin position="244"/>
        <end position="247"/>
    </location>
    <ligand>
        <name>GTP</name>
        <dbReference type="ChEBI" id="CHEBI:37565"/>
    </ligand>
</feature>
<comment type="function">
    <text evidence="5">GTPase that associates with the 50S ribosomal subunit and may have a role during protein synthesis or ribosome biogenesis.</text>
</comment>
<dbReference type="NCBIfam" id="TIGR03156">
    <property type="entry name" value="GTP_HflX"/>
    <property type="match status" value="1"/>
</dbReference>
<dbReference type="PANTHER" id="PTHR10229">
    <property type="entry name" value="GTP-BINDING PROTEIN HFLX"/>
    <property type="match status" value="1"/>
</dbReference>
<evidence type="ECO:0000256" key="1">
    <source>
        <dbReference type="ARBA" id="ARBA00022723"/>
    </source>
</evidence>